<evidence type="ECO:0000313" key="2">
    <source>
        <dbReference type="Proteomes" id="UP000676386"/>
    </source>
</evidence>
<reference evidence="1 2" key="1">
    <citation type="submission" date="2021-04" db="EMBL/GenBank/DDBJ databases">
        <title>Chitinophaga sp. nov., isolated from the rhizosphere soil.</title>
        <authorList>
            <person name="He S."/>
        </authorList>
    </citation>
    <scope>NUCLEOTIDE SEQUENCE [LARGE SCALE GENOMIC DNA]</scope>
    <source>
        <strain evidence="1 2">2R12</strain>
    </source>
</reference>
<dbReference type="Proteomes" id="UP000676386">
    <property type="component" value="Unassembled WGS sequence"/>
</dbReference>
<comment type="caution">
    <text evidence="1">The sequence shown here is derived from an EMBL/GenBank/DDBJ whole genome shotgun (WGS) entry which is preliminary data.</text>
</comment>
<evidence type="ECO:0000313" key="1">
    <source>
        <dbReference type="EMBL" id="MBS0030688.1"/>
    </source>
</evidence>
<name>A0ABS5J6K5_9BACT</name>
<dbReference type="SUPFAM" id="SSF52402">
    <property type="entry name" value="Adenine nucleotide alpha hydrolases-like"/>
    <property type="match status" value="1"/>
</dbReference>
<dbReference type="RefSeq" id="WP_211975824.1">
    <property type="nucleotide sequence ID" value="NZ_CBFHAM010000002.1"/>
</dbReference>
<dbReference type="Gene3D" id="3.40.50.12370">
    <property type="match status" value="1"/>
</dbReference>
<keyword evidence="2" id="KW-1185">Reference proteome</keyword>
<proteinExistence type="predicted"/>
<accession>A0ABS5J6K5</accession>
<dbReference type="EMBL" id="JAGTXB010000016">
    <property type="protein sequence ID" value="MBS0030688.1"/>
    <property type="molecule type" value="Genomic_DNA"/>
</dbReference>
<protein>
    <submittedName>
        <fullName evidence="1">Universal stress protein</fullName>
    </submittedName>
</protein>
<organism evidence="1 2">
    <name type="scientific">Chitinophaga hostae</name>
    <dbReference type="NCBI Taxonomy" id="2831022"/>
    <lineage>
        <taxon>Bacteria</taxon>
        <taxon>Pseudomonadati</taxon>
        <taxon>Bacteroidota</taxon>
        <taxon>Chitinophagia</taxon>
        <taxon>Chitinophagales</taxon>
        <taxon>Chitinophagaceae</taxon>
        <taxon>Chitinophaga</taxon>
    </lineage>
</organism>
<sequence>MKKIIAVIDALHFTEDQIAGFKYFAGETNSLLTVVCLDTLTTGAIPVATMFPEPAIIGYDQISVEGRAALQWQRNENIKQLHQICDNDHVNIVIRESVNSPIEEVVAASRFADLLLVSNSTSFAALIDSNPPRFLKDVLAEAECPVMVLPDVLSPVKEIIFAYNGTYSSIYAIRQFTLLFPYFTNIPVKVVYVAEDHQKVLPFEVKLKSYLEQHYANVEYVIMNGEPATAFLALLIRRNDCIVTYGAFGRSGASRFFHRSDAENILRTTNIPIFITHP</sequence>
<gene>
    <name evidence="1" type="ORF">KE626_25405</name>
</gene>